<dbReference type="InterPro" id="IPR003343">
    <property type="entry name" value="Big_2"/>
</dbReference>
<feature type="domain" description="BIG2" evidence="1">
    <location>
        <begin position="166"/>
        <end position="264"/>
    </location>
</feature>
<dbReference type="AlphaFoldDB" id="A0A916RWK3"/>
<dbReference type="SUPFAM" id="SSF49373">
    <property type="entry name" value="Invasin/intimin cell-adhesion fragments"/>
    <property type="match status" value="1"/>
</dbReference>
<name>A0A916RWK3_9BACT</name>
<dbReference type="SMART" id="SM00635">
    <property type="entry name" value="BID_2"/>
    <property type="match status" value="2"/>
</dbReference>
<dbReference type="Gene3D" id="2.60.40.1080">
    <property type="match status" value="2"/>
</dbReference>
<dbReference type="Pfam" id="PF02368">
    <property type="entry name" value="Big_2"/>
    <property type="match status" value="1"/>
</dbReference>
<proteinExistence type="predicted"/>
<dbReference type="InterPro" id="IPR008964">
    <property type="entry name" value="Invasin/intimin_cell_adhesion"/>
</dbReference>
<dbReference type="EMBL" id="BMJB01000001">
    <property type="protein sequence ID" value="GGA69738.1"/>
    <property type="molecule type" value="Genomic_DNA"/>
</dbReference>
<keyword evidence="3" id="KW-1185">Reference proteome</keyword>
<comment type="caution">
    <text evidence="2">The sequence shown here is derived from an EMBL/GenBank/DDBJ whole genome shotgun (WGS) entry which is preliminary data.</text>
</comment>
<dbReference type="Proteomes" id="UP000648801">
    <property type="component" value="Unassembled WGS sequence"/>
</dbReference>
<evidence type="ECO:0000313" key="2">
    <source>
        <dbReference type="EMBL" id="GGA69738.1"/>
    </source>
</evidence>
<evidence type="ECO:0000313" key="3">
    <source>
        <dbReference type="Proteomes" id="UP000648801"/>
    </source>
</evidence>
<gene>
    <name evidence="2" type="ORF">GCM10011507_21590</name>
</gene>
<evidence type="ECO:0000259" key="1">
    <source>
        <dbReference type="SMART" id="SM00635"/>
    </source>
</evidence>
<reference evidence="2" key="2">
    <citation type="submission" date="2020-09" db="EMBL/GenBank/DDBJ databases">
        <authorList>
            <person name="Sun Q."/>
            <person name="Zhou Y."/>
        </authorList>
    </citation>
    <scope>NUCLEOTIDE SEQUENCE</scope>
    <source>
        <strain evidence="2">CGMCC 1.15447</strain>
    </source>
</reference>
<accession>A0A916RWK3</accession>
<sequence>MLESKEPGIESRCAPLAGVCRWNALEAKTLARQESYMFHRPGVSGLLLLSVAAFLVGCSNPRGLDTISVSPTAQALAVGQTVQIAAVGTYGNASHPSTQNLSSGVSWTSSTPAVATVSSSGLVTAVGGGSTTITANADAFNGPVSASAIITVSGGVNGGGTNAGGNLLSLTLIPSAVTVGNLQDTGQFLAIGTFSTAPTVRDLTNSTMLTWISSAPSVFPISNNDPNNTGGNPGATAGVVTAYGSGNATIIAKATNSDGTIQTATATFNCPLVLPNPPQTPGSCYPGSQAPSLLATITVYNEGLNTTNWLVTAPSATGTPNVLHCGPGSVGANLGGSVCTATYPVGATVTLTAPNTGAKFGGWSYNCGNTGTITQAGPNTCTVTLTTNDTVGAIFN</sequence>
<reference evidence="2" key="1">
    <citation type="journal article" date="2014" name="Int. J. Syst. Evol. Microbiol.">
        <title>Complete genome sequence of Corynebacterium casei LMG S-19264T (=DSM 44701T), isolated from a smear-ripened cheese.</title>
        <authorList>
            <consortium name="US DOE Joint Genome Institute (JGI-PGF)"/>
            <person name="Walter F."/>
            <person name="Albersmeier A."/>
            <person name="Kalinowski J."/>
            <person name="Ruckert C."/>
        </authorList>
    </citation>
    <scope>NUCLEOTIDE SEQUENCE</scope>
    <source>
        <strain evidence="2">CGMCC 1.15447</strain>
    </source>
</reference>
<feature type="domain" description="BIG2" evidence="1">
    <location>
        <begin position="63"/>
        <end position="147"/>
    </location>
</feature>
<organism evidence="2 3">
    <name type="scientific">Edaphobacter acidisoli</name>
    <dbReference type="NCBI Taxonomy" id="2040573"/>
    <lineage>
        <taxon>Bacteria</taxon>
        <taxon>Pseudomonadati</taxon>
        <taxon>Acidobacteriota</taxon>
        <taxon>Terriglobia</taxon>
        <taxon>Terriglobales</taxon>
        <taxon>Acidobacteriaceae</taxon>
        <taxon>Edaphobacter</taxon>
    </lineage>
</organism>
<protein>
    <recommendedName>
        <fullName evidence="1">BIG2 domain-containing protein</fullName>
    </recommendedName>
</protein>